<dbReference type="AlphaFoldDB" id="A0A7J8ZGS8"/>
<proteinExistence type="predicted"/>
<gene>
    <name evidence="1" type="ORF">Golax_010222</name>
</gene>
<name>A0A7J8ZGS8_9ROSI</name>
<protein>
    <submittedName>
        <fullName evidence="1">Uncharacterized protein</fullName>
    </submittedName>
</protein>
<dbReference type="Proteomes" id="UP000593574">
    <property type="component" value="Unassembled WGS sequence"/>
</dbReference>
<dbReference type="EMBL" id="JABEZV010000005">
    <property type="protein sequence ID" value="MBA0710981.1"/>
    <property type="molecule type" value="Genomic_DNA"/>
</dbReference>
<sequence>MHLLGGCQRYEWTMAFWFLLIPWKVL</sequence>
<organism evidence="1 2">
    <name type="scientific">Gossypium laxum</name>
    <dbReference type="NCBI Taxonomy" id="34288"/>
    <lineage>
        <taxon>Eukaryota</taxon>
        <taxon>Viridiplantae</taxon>
        <taxon>Streptophyta</taxon>
        <taxon>Embryophyta</taxon>
        <taxon>Tracheophyta</taxon>
        <taxon>Spermatophyta</taxon>
        <taxon>Magnoliopsida</taxon>
        <taxon>eudicotyledons</taxon>
        <taxon>Gunneridae</taxon>
        <taxon>Pentapetalae</taxon>
        <taxon>rosids</taxon>
        <taxon>malvids</taxon>
        <taxon>Malvales</taxon>
        <taxon>Malvaceae</taxon>
        <taxon>Malvoideae</taxon>
        <taxon>Gossypium</taxon>
    </lineage>
</organism>
<reference evidence="1 2" key="1">
    <citation type="journal article" date="2019" name="Genome Biol. Evol.">
        <title>Insights into the evolution of the New World diploid cottons (Gossypium, subgenus Houzingenia) based on genome sequencing.</title>
        <authorList>
            <person name="Grover C.E."/>
            <person name="Arick M.A. 2nd"/>
            <person name="Thrash A."/>
            <person name="Conover J.L."/>
            <person name="Sanders W.S."/>
            <person name="Peterson D.G."/>
            <person name="Frelichowski J.E."/>
            <person name="Scheffler J.A."/>
            <person name="Scheffler B.E."/>
            <person name="Wendel J.F."/>
        </authorList>
    </citation>
    <scope>NUCLEOTIDE SEQUENCE [LARGE SCALE GENOMIC DNA]</scope>
    <source>
        <strain evidence="1">4</strain>
        <tissue evidence="1">Leaf</tissue>
    </source>
</reference>
<evidence type="ECO:0000313" key="2">
    <source>
        <dbReference type="Proteomes" id="UP000593574"/>
    </source>
</evidence>
<comment type="caution">
    <text evidence="1">The sequence shown here is derived from an EMBL/GenBank/DDBJ whole genome shotgun (WGS) entry which is preliminary data.</text>
</comment>
<keyword evidence="2" id="KW-1185">Reference proteome</keyword>
<accession>A0A7J8ZGS8</accession>
<feature type="non-terminal residue" evidence="1">
    <location>
        <position position="26"/>
    </location>
</feature>
<evidence type="ECO:0000313" key="1">
    <source>
        <dbReference type="EMBL" id="MBA0710981.1"/>
    </source>
</evidence>